<dbReference type="EMBL" id="GGEC01008754">
    <property type="protein sequence ID" value="MBW89237.1"/>
    <property type="molecule type" value="Transcribed_RNA"/>
</dbReference>
<name>A0A2P2J753_RHIMU</name>
<protein>
    <submittedName>
        <fullName evidence="1">Uncharacterized protein</fullName>
    </submittedName>
</protein>
<proteinExistence type="predicted"/>
<accession>A0A2P2J753</accession>
<evidence type="ECO:0000313" key="1">
    <source>
        <dbReference type="EMBL" id="MBW89237.1"/>
    </source>
</evidence>
<reference evidence="1" key="1">
    <citation type="submission" date="2018-02" db="EMBL/GenBank/DDBJ databases">
        <title>Rhizophora mucronata_Transcriptome.</title>
        <authorList>
            <person name="Meera S.P."/>
            <person name="Sreeshan A."/>
            <person name="Augustine A."/>
        </authorList>
    </citation>
    <scope>NUCLEOTIDE SEQUENCE</scope>
    <source>
        <tissue evidence="1">Leaf</tissue>
    </source>
</reference>
<organism evidence="1">
    <name type="scientific">Rhizophora mucronata</name>
    <name type="common">Asiatic mangrove</name>
    <dbReference type="NCBI Taxonomy" id="61149"/>
    <lineage>
        <taxon>Eukaryota</taxon>
        <taxon>Viridiplantae</taxon>
        <taxon>Streptophyta</taxon>
        <taxon>Embryophyta</taxon>
        <taxon>Tracheophyta</taxon>
        <taxon>Spermatophyta</taxon>
        <taxon>Magnoliopsida</taxon>
        <taxon>eudicotyledons</taxon>
        <taxon>Gunneridae</taxon>
        <taxon>Pentapetalae</taxon>
        <taxon>rosids</taxon>
        <taxon>fabids</taxon>
        <taxon>Malpighiales</taxon>
        <taxon>Rhizophoraceae</taxon>
        <taxon>Rhizophora</taxon>
    </lineage>
</organism>
<dbReference type="AlphaFoldDB" id="A0A2P2J753"/>
<sequence length="66" mass="7319">MFGLPIQEALDLASDTSPCSPINRNFGTGHGMSSYSLIYRLFLTMFTAKLDGKFITWDIPSFGILL</sequence>